<keyword evidence="3" id="KW-1185">Reference proteome</keyword>
<feature type="compositionally biased region" description="Basic and acidic residues" evidence="1">
    <location>
        <begin position="1"/>
        <end position="18"/>
    </location>
</feature>
<feature type="region of interest" description="Disordered" evidence="1">
    <location>
        <begin position="1"/>
        <end position="68"/>
    </location>
</feature>
<organism evidence="2 3">
    <name type="scientific">Leifsonia xyli subsp. xyli (strain CTCB07)</name>
    <dbReference type="NCBI Taxonomy" id="281090"/>
    <lineage>
        <taxon>Bacteria</taxon>
        <taxon>Bacillati</taxon>
        <taxon>Actinomycetota</taxon>
        <taxon>Actinomycetes</taxon>
        <taxon>Micrococcales</taxon>
        <taxon>Microbacteriaceae</taxon>
        <taxon>Leifsonia</taxon>
    </lineage>
</organism>
<dbReference type="Proteomes" id="UP000001306">
    <property type="component" value="Chromosome"/>
</dbReference>
<dbReference type="EMBL" id="AE016822">
    <property type="protein sequence ID" value="AAT90034.1"/>
    <property type="molecule type" value="Genomic_DNA"/>
</dbReference>
<accession>Q6AC58</accession>
<evidence type="ECO:0000256" key="1">
    <source>
        <dbReference type="SAM" id="MobiDB-lite"/>
    </source>
</evidence>
<dbReference type="KEGG" id="lxx:Lxx23990"/>
<reference evidence="2 3" key="1">
    <citation type="journal article" date="2004" name="Mol. Plant Microbe Interact.">
        <title>The genome sequence of the Gram-positive sugarcane pathogen Leifsonia xyli subsp. xyli.</title>
        <authorList>
            <person name="Monteiro-Vitorello C.B."/>
            <person name="Camargo L.E.A."/>
            <person name="Van Sluys M.A."/>
            <person name="Kitajima J.P."/>
            <person name="Truffi D."/>
            <person name="do Amaral A.M."/>
            <person name="Harakava R."/>
            <person name="de Oliveira J.C.F."/>
            <person name="Wood D."/>
            <person name="de Oliveira M.C."/>
            <person name="Miyaki C.Y."/>
            <person name="Takita M.A."/>
            <person name="da Silva A.C.R."/>
            <person name="Furlan L.R."/>
            <person name="Carraro D.M."/>
            <person name="Camarotte G."/>
            <person name="Almeida N.F. Jr."/>
            <person name="Carrer H."/>
            <person name="Coutinho L.L."/>
            <person name="El-Dorry H.A."/>
            <person name="Ferro M.I.T."/>
            <person name="Gagliardi P.R."/>
            <person name="Giglioti E."/>
            <person name="Goldman M.H.S."/>
            <person name="Goldman G.H."/>
            <person name="Kimura E.T."/>
            <person name="Ferro E.S."/>
            <person name="Kuramae E.E."/>
            <person name="Lemos E.G.M."/>
            <person name="Lemos M.V.F."/>
            <person name="Mauro S.M.Z."/>
            <person name="Machado M.A."/>
            <person name="Marino C.L."/>
            <person name="Menck C.F."/>
            <person name="Nunes L.R."/>
            <person name="Oliveira R.C."/>
            <person name="Pereira G.G."/>
            <person name="Siqueira W."/>
            <person name="de Souza A.A."/>
            <person name="Tsai S.M."/>
            <person name="Zanca A.S."/>
            <person name="Simpson A.J.G."/>
            <person name="Brumbley S.M."/>
            <person name="Setubal J.C."/>
        </authorList>
    </citation>
    <scope>NUCLEOTIDE SEQUENCE [LARGE SCALE GENOMIC DNA]</scope>
    <source>
        <strain evidence="2 3">CTCB07</strain>
    </source>
</reference>
<name>Q6AC58_LEIXX</name>
<protein>
    <submittedName>
        <fullName evidence="2">Uncharacterized protein</fullName>
    </submittedName>
</protein>
<gene>
    <name evidence="2" type="ordered locus">Lxx23990</name>
</gene>
<evidence type="ECO:0000313" key="3">
    <source>
        <dbReference type="Proteomes" id="UP000001306"/>
    </source>
</evidence>
<evidence type="ECO:0000313" key="2">
    <source>
        <dbReference type="EMBL" id="AAT90034.1"/>
    </source>
</evidence>
<dbReference type="AlphaFoldDB" id="Q6AC58"/>
<proteinExistence type="predicted"/>
<dbReference type="STRING" id="281090.Lxx23990"/>
<feature type="compositionally biased region" description="Basic residues" evidence="1">
    <location>
        <begin position="19"/>
        <end position="43"/>
    </location>
</feature>
<dbReference type="HOGENOM" id="CLU_1376663_0_0_11"/>
<sequence>MGSEREVQDQPHRDQPDPRHHHPTPQTHPRGHRKPRLGRHTHTRSLGQRSTGRRHPLLGEHPMTNPTTPTAVEALTAQRDTLVQALWDVYGILGAGRDGDPTPAACLTSGAEDFANSIVAAAWEARHDAEEAVREARHDALEEVRAHRIQYVTQERPNEYSYHCSCGLLVKHIPFGGPAECPNLSNLLRGTADEETPA</sequence>